<dbReference type="InterPro" id="IPR044171">
    <property type="entry name" value="LAX2-like"/>
</dbReference>
<name>A0A5A7Q287_STRAF</name>
<sequence>MLSAAVGEHKIGRFSGVVNQLEGYGFPTEASTTGPVAAIDNTSSSNNNNNDNSSSNFGPSSMADEEEITTRNHGGAESSTNSKDNNGNSSNMGGTDDEGWLQLSIGLRHPHTTSASVTTIVNVRPNQSNPVELELMPNRDAYLLGSAIGAPQGLFSTTPFLFQATAAANFSSHPQNVIVTPAAAAPRPFQSVYDDVAYGRRPGLDFRVVQPPRRPQSGIWFMLQASQNQEREACLPQISKSYLRIKDGRMTIRLVIKYLANKLRLENESQVRKMHDLIKFHYSPFYLCFIIYLALLPFGN</sequence>
<dbReference type="OrthoDB" id="1932457at2759"/>
<feature type="region of interest" description="Disordered" evidence="1">
    <location>
        <begin position="27"/>
        <end position="99"/>
    </location>
</feature>
<organism evidence="3 4">
    <name type="scientific">Striga asiatica</name>
    <name type="common">Asiatic witchweed</name>
    <name type="synonym">Buchnera asiatica</name>
    <dbReference type="NCBI Taxonomy" id="4170"/>
    <lineage>
        <taxon>Eukaryota</taxon>
        <taxon>Viridiplantae</taxon>
        <taxon>Streptophyta</taxon>
        <taxon>Embryophyta</taxon>
        <taxon>Tracheophyta</taxon>
        <taxon>Spermatophyta</taxon>
        <taxon>Magnoliopsida</taxon>
        <taxon>eudicotyledons</taxon>
        <taxon>Gunneridae</taxon>
        <taxon>Pentapetalae</taxon>
        <taxon>asterids</taxon>
        <taxon>lamiids</taxon>
        <taxon>Lamiales</taxon>
        <taxon>Orobanchaceae</taxon>
        <taxon>Buchnereae</taxon>
        <taxon>Striga</taxon>
    </lineage>
</organism>
<feature type="compositionally biased region" description="Low complexity" evidence="1">
    <location>
        <begin position="41"/>
        <end position="61"/>
    </location>
</feature>
<evidence type="ECO:0000313" key="3">
    <source>
        <dbReference type="EMBL" id="GER39249.1"/>
    </source>
</evidence>
<proteinExistence type="predicted"/>
<dbReference type="AlphaFoldDB" id="A0A5A7Q287"/>
<dbReference type="EMBL" id="BKCP01005605">
    <property type="protein sequence ID" value="GER39249.1"/>
    <property type="molecule type" value="Genomic_DNA"/>
</dbReference>
<evidence type="ECO:0000256" key="1">
    <source>
        <dbReference type="SAM" id="MobiDB-lite"/>
    </source>
</evidence>
<evidence type="ECO:0000256" key="2">
    <source>
        <dbReference type="SAM" id="Phobius"/>
    </source>
</evidence>
<keyword evidence="2" id="KW-1133">Transmembrane helix</keyword>
<keyword evidence="4" id="KW-1185">Reference proteome</keyword>
<gene>
    <name evidence="3" type="ORF">STAS_15851</name>
</gene>
<keyword evidence="2" id="KW-0812">Transmembrane</keyword>
<accession>A0A5A7Q287</accession>
<dbReference type="PANTHER" id="PTHR47290">
    <property type="entry name" value="RING FINGER PROTEIN"/>
    <property type="match status" value="1"/>
</dbReference>
<feature type="compositionally biased region" description="Polar residues" evidence="1">
    <location>
        <begin position="77"/>
        <end position="93"/>
    </location>
</feature>
<keyword evidence="2" id="KW-0472">Membrane</keyword>
<dbReference type="PANTHER" id="PTHR47290:SF4">
    <property type="entry name" value="RING FINGER PROTEIN"/>
    <property type="match status" value="1"/>
</dbReference>
<dbReference type="Proteomes" id="UP000325081">
    <property type="component" value="Unassembled WGS sequence"/>
</dbReference>
<evidence type="ECO:0000313" key="4">
    <source>
        <dbReference type="Proteomes" id="UP000325081"/>
    </source>
</evidence>
<comment type="caution">
    <text evidence="3">The sequence shown here is derived from an EMBL/GenBank/DDBJ whole genome shotgun (WGS) entry which is preliminary data.</text>
</comment>
<protein>
    <submittedName>
        <fullName evidence="3">RING finger protein</fullName>
    </submittedName>
</protein>
<reference evidence="4" key="1">
    <citation type="journal article" date="2019" name="Curr. Biol.">
        <title>Genome Sequence of Striga asiatica Provides Insight into the Evolution of Plant Parasitism.</title>
        <authorList>
            <person name="Yoshida S."/>
            <person name="Kim S."/>
            <person name="Wafula E.K."/>
            <person name="Tanskanen J."/>
            <person name="Kim Y.M."/>
            <person name="Honaas L."/>
            <person name="Yang Z."/>
            <person name="Spallek T."/>
            <person name="Conn C.E."/>
            <person name="Ichihashi Y."/>
            <person name="Cheong K."/>
            <person name="Cui S."/>
            <person name="Der J.P."/>
            <person name="Gundlach H."/>
            <person name="Jiao Y."/>
            <person name="Hori C."/>
            <person name="Ishida J.K."/>
            <person name="Kasahara H."/>
            <person name="Kiba T."/>
            <person name="Kim M.S."/>
            <person name="Koo N."/>
            <person name="Laohavisit A."/>
            <person name="Lee Y.H."/>
            <person name="Lumba S."/>
            <person name="McCourt P."/>
            <person name="Mortimer J.C."/>
            <person name="Mutuku J.M."/>
            <person name="Nomura T."/>
            <person name="Sasaki-Sekimoto Y."/>
            <person name="Seto Y."/>
            <person name="Wang Y."/>
            <person name="Wakatake T."/>
            <person name="Sakakibara H."/>
            <person name="Demura T."/>
            <person name="Yamaguchi S."/>
            <person name="Yoneyama K."/>
            <person name="Manabe R.I."/>
            <person name="Nelson D.C."/>
            <person name="Schulman A.H."/>
            <person name="Timko M.P."/>
            <person name="dePamphilis C.W."/>
            <person name="Choi D."/>
            <person name="Shirasu K."/>
        </authorList>
    </citation>
    <scope>NUCLEOTIDE SEQUENCE [LARGE SCALE GENOMIC DNA]</scope>
    <source>
        <strain evidence="4">cv. UVA1</strain>
    </source>
</reference>
<feature type="transmembrane region" description="Helical" evidence="2">
    <location>
        <begin position="280"/>
        <end position="299"/>
    </location>
</feature>